<reference evidence="1" key="1">
    <citation type="submission" date="2024-07" db="EMBL/GenBank/DDBJ databases">
        <title>Metagenome and Metagenome-Assembled Genomes of Archaea from a hot spring from the geothermal field of Los Azufres, Mexico.</title>
        <authorList>
            <person name="Marin-Paredes R."/>
            <person name="Martinez-Romero E."/>
            <person name="Servin-Garciduenas L.E."/>
        </authorList>
    </citation>
    <scope>NUCLEOTIDE SEQUENCE</scope>
    <source>
        <strain evidence="1">AZ1-454</strain>
    </source>
</reference>
<evidence type="ECO:0000313" key="1">
    <source>
        <dbReference type="EMBL" id="MEW9490684.1"/>
    </source>
</evidence>
<name>A0ACC6TLK5_9CREN</name>
<dbReference type="EMBL" id="JZWS03000001">
    <property type="protein sequence ID" value="MEW9490684.1"/>
    <property type="molecule type" value="Genomic_DNA"/>
</dbReference>
<organism evidence="1 2">
    <name type="scientific">Candidatus Aramenus sulfurataquae</name>
    <dbReference type="NCBI Taxonomy" id="1326980"/>
    <lineage>
        <taxon>Archaea</taxon>
        <taxon>Thermoproteota</taxon>
        <taxon>Thermoprotei</taxon>
        <taxon>Sulfolobales</taxon>
        <taxon>Sulfolobaceae</taxon>
        <taxon>Candidatus Aramenus</taxon>
    </lineage>
</organism>
<accession>A0ACC6TLK5</accession>
<comment type="caution">
    <text evidence="1">The sequence shown here is derived from an EMBL/GenBank/DDBJ whole genome shotgun (WGS) entry which is preliminary data.</text>
</comment>
<dbReference type="Proteomes" id="UP000053480">
    <property type="component" value="Unassembled WGS sequence"/>
</dbReference>
<gene>
    <name evidence="1" type="ORF">TQ35_0000465</name>
</gene>
<proteinExistence type="predicted"/>
<protein>
    <submittedName>
        <fullName evidence="1">DUF460 domain-containing protein</fullName>
    </submittedName>
</protein>
<evidence type="ECO:0000313" key="2">
    <source>
        <dbReference type="Proteomes" id="UP000053480"/>
    </source>
</evidence>
<sequence>MRKFLGIDIEPRNSPLSASQPRYSIVVIDEGGNVIQKMENVPLSRVIRIAWEQEISVIATDNIYELGSSDREVVKVLSLFPETVEVVQVTYLNGEFKDIREVAKLYGIEVQGKPNPLRTAYLAALLASKGAGTKIKLIENKTKIIISKGRRSGPGGMSSNRYKRHLRGLVLRVFKQVKEALDKNGFDYDVIVKKTKSGMEGAVFVVYASRESLYGIVKKMKGHDINLEIKPVYKTKIEFADKKESSKPLIIGIDPGIEVGVAAIDFYGKPVLLESRRGIDRDDIISLVREKGVPVILSTDVNPLPDTVKRLAGALNSKIYVPEKSLSVDEKQEMLNQYCERFGLKITNPHIRDALAAALKAYNEVEKKIRQSESLIRRFDIDIDENVVFRCIISGSTLAECIEREIEKKLEGKEQPKLVITPTAQQKSLKNANDELTFLKHENNRLRALLKSIFKEKEELEKKIEEIRLQYNAEVQKDRKIYELSNIIEQKNKAILQLQEENLRMKEKIERYNAVIYDLLRGKLAVVSKDSPILYVKNGKLFALGEEVNEELALYVDADLAVVDPRLLQDLKALQREKELNHDVKVDDVKRLIEKYRLSRLKEHNFSL</sequence>